<dbReference type="AlphaFoldDB" id="A0A225U6Y7"/>
<evidence type="ECO:0000256" key="3">
    <source>
        <dbReference type="ARBA" id="ARBA00023163"/>
    </source>
</evidence>
<keyword evidence="2" id="KW-0238">DNA-binding</keyword>
<comment type="caution">
    <text evidence="4">The sequence shown here is derived from an EMBL/GenBank/DDBJ whole genome shotgun (WGS) entry which is preliminary data.</text>
</comment>
<evidence type="ECO:0000256" key="2">
    <source>
        <dbReference type="ARBA" id="ARBA00023125"/>
    </source>
</evidence>
<dbReference type="PANTHER" id="PTHR40661:SF3">
    <property type="entry name" value="FELS-1 PROPHAGE TRANSCRIPTIONAL REGULATOR"/>
    <property type="match status" value="1"/>
</dbReference>
<gene>
    <name evidence="4" type="ORF">CFY86_16760</name>
</gene>
<dbReference type="InterPro" id="IPR036286">
    <property type="entry name" value="LexA/Signal_pep-like_sf"/>
</dbReference>
<proteinExistence type="predicted"/>
<dbReference type="InterPro" id="IPR001387">
    <property type="entry name" value="Cro/C1-type_HTH"/>
</dbReference>
<keyword evidence="3" id="KW-0804">Transcription</keyword>
<keyword evidence="1" id="KW-0805">Transcription regulation</keyword>
<name>A0A225U6Y7_RAOOR</name>
<dbReference type="CDD" id="cd00093">
    <property type="entry name" value="HTH_XRE"/>
    <property type="match status" value="1"/>
</dbReference>
<dbReference type="InterPro" id="IPR010982">
    <property type="entry name" value="Lambda_DNA-bd_dom_sf"/>
</dbReference>
<dbReference type="Proteomes" id="UP000229713">
    <property type="component" value="Unassembled WGS sequence"/>
</dbReference>
<dbReference type="SUPFAM" id="SSF51306">
    <property type="entry name" value="LexA/Signal peptidase"/>
    <property type="match status" value="1"/>
</dbReference>
<dbReference type="Gene3D" id="2.10.109.10">
    <property type="entry name" value="Umud Fragment, subunit A"/>
    <property type="match status" value="1"/>
</dbReference>
<dbReference type="CDD" id="cd06529">
    <property type="entry name" value="S24_LexA-like"/>
    <property type="match status" value="1"/>
</dbReference>
<dbReference type="EMBL" id="NKYI01000024">
    <property type="protein sequence ID" value="PIK83346.1"/>
    <property type="molecule type" value="Genomic_DNA"/>
</dbReference>
<dbReference type="SUPFAM" id="SSF47413">
    <property type="entry name" value="lambda repressor-like DNA-binding domains"/>
    <property type="match status" value="1"/>
</dbReference>
<evidence type="ECO:0000256" key="1">
    <source>
        <dbReference type="ARBA" id="ARBA00023015"/>
    </source>
</evidence>
<evidence type="ECO:0000313" key="4">
    <source>
        <dbReference type="EMBL" id="PIK83346.1"/>
    </source>
</evidence>
<dbReference type="PANTHER" id="PTHR40661">
    <property type="match status" value="1"/>
</dbReference>
<protein>
    <submittedName>
        <fullName evidence="4">Phage repressor protein C</fullName>
    </submittedName>
</protein>
<dbReference type="Pfam" id="PF01381">
    <property type="entry name" value="HTH_3"/>
    <property type="match status" value="1"/>
</dbReference>
<reference evidence="4 5" key="1">
    <citation type="submission" date="2017-07" db="EMBL/GenBank/DDBJ databases">
        <title>Raoultella ornithinolytica strain HH3 draft genome.</title>
        <authorList>
            <person name="Duceppe M.-O."/>
            <person name="Huang H."/>
            <person name="Phipps-Todd B."/>
        </authorList>
    </citation>
    <scope>NUCLEOTIDE SEQUENCE [LARGE SCALE GENOMIC DNA]</scope>
    <source>
        <strain evidence="4 5">HH3</strain>
    </source>
</reference>
<dbReference type="InterPro" id="IPR039418">
    <property type="entry name" value="LexA-like"/>
</dbReference>
<accession>A0A225U6Y7</accession>
<organism evidence="4 5">
    <name type="scientific">Raoultella ornithinolytica</name>
    <name type="common">Klebsiella ornithinolytica</name>
    <dbReference type="NCBI Taxonomy" id="54291"/>
    <lineage>
        <taxon>Bacteria</taxon>
        <taxon>Pseudomonadati</taxon>
        <taxon>Pseudomonadota</taxon>
        <taxon>Gammaproteobacteria</taxon>
        <taxon>Enterobacterales</taxon>
        <taxon>Enterobacteriaceae</taxon>
        <taxon>Klebsiella/Raoultella group</taxon>
        <taxon>Raoultella</taxon>
    </lineage>
</organism>
<dbReference type="InterPro" id="IPR015927">
    <property type="entry name" value="Peptidase_S24_S26A/B/C"/>
</dbReference>
<dbReference type="PROSITE" id="PS50943">
    <property type="entry name" value="HTH_CROC1"/>
    <property type="match status" value="1"/>
</dbReference>
<sequence>MTDKPENNLKSEIGKRIRAQREGLKLSRQLVAEQLGVALSTLQAWENEDREPSATHILKLSECLKVSVEWLITGDEKNDALQLPAPINGSTAVDVQGNHVDLEEFVFVPRYNVSASAGYGAWNDDESPMFTVSFRRYWVINHLKADPRKLSVISVIGDSMMGVLNDKDIILVNHDDRDPREGIYVIRLDSQLLVKRVQRLPGSQLRISSTNPAFEPFVIDLDNIPSDFDVVGKVVWYGRVI</sequence>
<dbReference type="SMART" id="SM00530">
    <property type="entry name" value="HTH_XRE"/>
    <property type="match status" value="1"/>
</dbReference>
<dbReference type="Pfam" id="PF00717">
    <property type="entry name" value="Peptidase_S24"/>
    <property type="match status" value="1"/>
</dbReference>
<evidence type="ECO:0000313" key="5">
    <source>
        <dbReference type="Proteomes" id="UP000229713"/>
    </source>
</evidence>
<dbReference type="RefSeq" id="WP_048756536.1">
    <property type="nucleotide sequence ID" value="NZ_CP048351.1"/>
</dbReference>
<dbReference type="Gene3D" id="1.10.260.40">
    <property type="entry name" value="lambda repressor-like DNA-binding domains"/>
    <property type="match status" value="1"/>
</dbReference>
<dbReference type="GO" id="GO:0003677">
    <property type="term" value="F:DNA binding"/>
    <property type="evidence" value="ECO:0007669"/>
    <property type="project" value="UniProtKB-KW"/>
</dbReference>